<dbReference type="Gene3D" id="1.10.340.70">
    <property type="match status" value="1"/>
</dbReference>
<dbReference type="Gene3D" id="3.30.420.10">
    <property type="entry name" value="Ribonuclease H-like superfamily/Ribonuclease H"/>
    <property type="match status" value="1"/>
</dbReference>
<feature type="domain" description="Integrase catalytic" evidence="1">
    <location>
        <begin position="173"/>
        <end position="272"/>
    </location>
</feature>
<dbReference type="OMA" id="VRERYCP"/>
<dbReference type="PANTHER" id="PTHR47331">
    <property type="entry name" value="PHD-TYPE DOMAIN-CONTAINING PROTEIN"/>
    <property type="match status" value="1"/>
</dbReference>
<dbReference type="GO" id="GO:0015074">
    <property type="term" value="P:DNA integration"/>
    <property type="evidence" value="ECO:0007669"/>
    <property type="project" value="InterPro"/>
</dbReference>
<evidence type="ECO:0000313" key="3">
    <source>
        <dbReference type="Proteomes" id="UP000275408"/>
    </source>
</evidence>
<dbReference type="OrthoDB" id="5982966at2759"/>
<proteinExistence type="predicted"/>
<evidence type="ECO:0000259" key="1">
    <source>
        <dbReference type="PROSITE" id="PS50994"/>
    </source>
</evidence>
<dbReference type="InterPro" id="IPR012337">
    <property type="entry name" value="RNaseH-like_sf"/>
</dbReference>
<keyword evidence="3" id="KW-1185">Reference proteome</keyword>
<dbReference type="Pfam" id="PF17921">
    <property type="entry name" value="Integrase_H2C2"/>
    <property type="match status" value="1"/>
</dbReference>
<organism evidence="2 3">
    <name type="scientific">Pocillopora damicornis</name>
    <name type="common">Cauliflower coral</name>
    <name type="synonym">Millepora damicornis</name>
    <dbReference type="NCBI Taxonomy" id="46731"/>
    <lineage>
        <taxon>Eukaryota</taxon>
        <taxon>Metazoa</taxon>
        <taxon>Cnidaria</taxon>
        <taxon>Anthozoa</taxon>
        <taxon>Hexacorallia</taxon>
        <taxon>Scleractinia</taxon>
        <taxon>Astrocoeniina</taxon>
        <taxon>Pocilloporidae</taxon>
        <taxon>Pocillopora</taxon>
    </lineage>
</organism>
<gene>
    <name evidence="2" type="ORF">pdam_00000420</name>
</gene>
<comment type="caution">
    <text evidence="2">The sequence shown here is derived from an EMBL/GenBank/DDBJ whole genome shotgun (WGS) entry which is preliminary data.</text>
</comment>
<protein>
    <recommendedName>
        <fullName evidence="1">Integrase catalytic domain-containing protein</fullName>
    </recommendedName>
</protein>
<dbReference type="Pfam" id="PF00665">
    <property type="entry name" value="rve"/>
    <property type="match status" value="1"/>
</dbReference>
<evidence type="ECO:0000313" key="2">
    <source>
        <dbReference type="EMBL" id="RMX53701.1"/>
    </source>
</evidence>
<dbReference type="EMBL" id="RCHS01001413">
    <property type="protein sequence ID" value="RMX53701.1"/>
    <property type="molecule type" value="Genomic_DNA"/>
</dbReference>
<dbReference type="Proteomes" id="UP000275408">
    <property type="component" value="Unassembled WGS sequence"/>
</dbReference>
<sequence length="272" mass="31462">MLNLAQTKSEPDEFDELLERTSLRWTLRVGAWLKRFIHNCKHKDKKLGPLLTEEIEDVRRWWIKRVQRRDRETTGYPQISGQLNLKPNAEGVMTCHGRIQGQTLIYLPNREKFTEKLVQQVHCETLHGGVALTMAAVRERYWVPKLRSLVKSVRSKCYGCKRFNATPARNPIPGQLPEDRTTVGAAFEIIGTDFAGSVKYKQGKKSQGNSYLAIFTCSLSRAIHLELMASLETDNFITCLKRFIARRRRPRVIYSDNGGTFIEAEKWLRQLR</sequence>
<dbReference type="STRING" id="46731.A0A3M6UJ60"/>
<name>A0A3M6UJ60_POCDA</name>
<dbReference type="SUPFAM" id="SSF53098">
    <property type="entry name" value="Ribonuclease H-like"/>
    <property type="match status" value="1"/>
</dbReference>
<dbReference type="InterPro" id="IPR036397">
    <property type="entry name" value="RNaseH_sf"/>
</dbReference>
<dbReference type="GO" id="GO:0003676">
    <property type="term" value="F:nucleic acid binding"/>
    <property type="evidence" value="ECO:0007669"/>
    <property type="project" value="InterPro"/>
</dbReference>
<dbReference type="PROSITE" id="PS50994">
    <property type="entry name" value="INTEGRASE"/>
    <property type="match status" value="1"/>
</dbReference>
<reference evidence="2 3" key="1">
    <citation type="journal article" date="2018" name="Sci. Rep.">
        <title>Comparative analysis of the Pocillopora damicornis genome highlights role of immune system in coral evolution.</title>
        <authorList>
            <person name="Cunning R."/>
            <person name="Bay R.A."/>
            <person name="Gillette P."/>
            <person name="Baker A.C."/>
            <person name="Traylor-Knowles N."/>
        </authorList>
    </citation>
    <scope>NUCLEOTIDE SEQUENCE [LARGE SCALE GENOMIC DNA]</scope>
    <source>
        <strain evidence="2">RSMAS</strain>
        <tissue evidence="2">Whole animal</tissue>
    </source>
</reference>
<dbReference type="InterPro" id="IPR041588">
    <property type="entry name" value="Integrase_H2C2"/>
</dbReference>
<dbReference type="InterPro" id="IPR001584">
    <property type="entry name" value="Integrase_cat-core"/>
</dbReference>
<dbReference type="AlphaFoldDB" id="A0A3M6UJ60"/>
<accession>A0A3M6UJ60</accession>